<name>A0A517RD44_9PLAN</name>
<sequence>MTGQIQIRPITLNHLLITLVVILATSTQALAQKRQSVGSWLRQRVDHVHNRLENSPKARQKINRGIDRFADNVIDFATPQSDKQTRRAQRDAVHMVLNPSRSEKDRRFNSLIQNVTGADRTIVSSSRNRGHRTINSYNSKRGSISYTRSPSNMLIDSKSQHSSKAQGIAKHYATVGITMIQGAHQKVASFWARTANLSMAESKVIAAGILGFLGLFLLILLSKFFRAVFRPKKLLEEK</sequence>
<evidence type="ECO:0000313" key="3">
    <source>
        <dbReference type="Proteomes" id="UP000317171"/>
    </source>
</evidence>
<feature type="transmembrane region" description="Helical" evidence="1">
    <location>
        <begin position="204"/>
        <end position="225"/>
    </location>
</feature>
<dbReference type="AlphaFoldDB" id="A0A517RD44"/>
<dbReference type="RefSeq" id="WP_145213865.1">
    <property type="nucleotide sequence ID" value="NZ_CP036269.1"/>
</dbReference>
<keyword evidence="1" id="KW-0472">Membrane</keyword>
<dbReference type="EMBL" id="CP036269">
    <property type="protein sequence ID" value="QDT41754.1"/>
    <property type="molecule type" value="Genomic_DNA"/>
</dbReference>
<keyword evidence="1" id="KW-1133">Transmembrane helix</keyword>
<keyword evidence="3" id="KW-1185">Reference proteome</keyword>
<organism evidence="2 3">
    <name type="scientific">Gimesia alba</name>
    <dbReference type="NCBI Taxonomy" id="2527973"/>
    <lineage>
        <taxon>Bacteria</taxon>
        <taxon>Pseudomonadati</taxon>
        <taxon>Planctomycetota</taxon>
        <taxon>Planctomycetia</taxon>
        <taxon>Planctomycetales</taxon>
        <taxon>Planctomycetaceae</taxon>
        <taxon>Gimesia</taxon>
    </lineage>
</organism>
<dbReference type="KEGG" id="gaz:Pan241w_18170"/>
<protein>
    <submittedName>
        <fullName evidence="2">Uncharacterized protein</fullName>
    </submittedName>
</protein>
<evidence type="ECO:0000313" key="2">
    <source>
        <dbReference type="EMBL" id="QDT41754.1"/>
    </source>
</evidence>
<keyword evidence="1" id="KW-0812">Transmembrane</keyword>
<proteinExistence type="predicted"/>
<evidence type="ECO:0000256" key="1">
    <source>
        <dbReference type="SAM" id="Phobius"/>
    </source>
</evidence>
<accession>A0A517RD44</accession>
<dbReference type="Proteomes" id="UP000317171">
    <property type="component" value="Chromosome"/>
</dbReference>
<gene>
    <name evidence="2" type="ORF">Pan241w_18170</name>
</gene>
<reference evidence="2 3" key="1">
    <citation type="submission" date="2019-02" db="EMBL/GenBank/DDBJ databases">
        <title>Deep-cultivation of Planctomycetes and their phenomic and genomic characterization uncovers novel biology.</title>
        <authorList>
            <person name="Wiegand S."/>
            <person name="Jogler M."/>
            <person name="Boedeker C."/>
            <person name="Pinto D."/>
            <person name="Vollmers J."/>
            <person name="Rivas-Marin E."/>
            <person name="Kohn T."/>
            <person name="Peeters S.H."/>
            <person name="Heuer A."/>
            <person name="Rast P."/>
            <person name="Oberbeckmann S."/>
            <person name="Bunk B."/>
            <person name="Jeske O."/>
            <person name="Meyerdierks A."/>
            <person name="Storesund J.E."/>
            <person name="Kallscheuer N."/>
            <person name="Luecker S."/>
            <person name="Lage O.M."/>
            <person name="Pohl T."/>
            <person name="Merkel B.J."/>
            <person name="Hornburger P."/>
            <person name="Mueller R.-W."/>
            <person name="Bruemmer F."/>
            <person name="Labrenz M."/>
            <person name="Spormann A.M."/>
            <person name="Op den Camp H."/>
            <person name="Overmann J."/>
            <person name="Amann R."/>
            <person name="Jetten M.S.M."/>
            <person name="Mascher T."/>
            <person name="Medema M.H."/>
            <person name="Devos D.P."/>
            <person name="Kaster A.-K."/>
            <person name="Ovreas L."/>
            <person name="Rohde M."/>
            <person name="Galperin M.Y."/>
            <person name="Jogler C."/>
        </authorList>
    </citation>
    <scope>NUCLEOTIDE SEQUENCE [LARGE SCALE GENOMIC DNA]</scope>
    <source>
        <strain evidence="2 3">Pan241w</strain>
    </source>
</reference>